<dbReference type="Proteomes" id="UP000693892">
    <property type="component" value="Unassembled WGS sequence"/>
</dbReference>
<evidence type="ECO:0000259" key="2">
    <source>
        <dbReference type="PROSITE" id="PS51786"/>
    </source>
</evidence>
<proteinExistence type="inferred from homology"/>
<dbReference type="InterPro" id="IPR001478">
    <property type="entry name" value="PDZ"/>
</dbReference>
<dbReference type="GO" id="GO:0006508">
    <property type="term" value="P:proteolysis"/>
    <property type="evidence" value="ECO:0007669"/>
    <property type="project" value="UniProtKB-KW"/>
</dbReference>
<dbReference type="InterPro" id="IPR027065">
    <property type="entry name" value="Lon_Prtase"/>
</dbReference>
<keyword evidence="1" id="KW-0645">Protease</keyword>
<dbReference type="PANTHER" id="PTHR10046">
    <property type="entry name" value="ATP DEPENDENT LON PROTEASE FAMILY MEMBER"/>
    <property type="match status" value="1"/>
</dbReference>
<dbReference type="PROSITE" id="PS51786">
    <property type="entry name" value="LON_PROTEOLYTIC"/>
    <property type="match status" value="1"/>
</dbReference>
<comment type="caution">
    <text evidence="3">The sequence shown here is derived from an EMBL/GenBank/DDBJ whole genome shotgun (WGS) entry which is preliminary data.</text>
</comment>
<keyword evidence="4" id="KW-1185">Reference proteome</keyword>
<comment type="catalytic activity">
    <reaction evidence="1">
        <text>Hydrolysis of proteins in presence of ATP.</text>
        <dbReference type="EC" id="3.4.21.53"/>
    </reaction>
</comment>
<dbReference type="AlphaFoldDB" id="A0A916JT67"/>
<accession>A0A916JT67</accession>
<keyword evidence="1" id="KW-0720">Serine protease</keyword>
<dbReference type="GO" id="GO:0030163">
    <property type="term" value="P:protein catabolic process"/>
    <property type="evidence" value="ECO:0007669"/>
    <property type="project" value="InterPro"/>
</dbReference>
<dbReference type="RefSeq" id="WP_218114105.1">
    <property type="nucleotide sequence ID" value="NZ_CAJVAP010000004.1"/>
</dbReference>
<reference evidence="3" key="1">
    <citation type="submission" date="2021-06" db="EMBL/GenBank/DDBJ databases">
        <authorList>
            <person name="Criscuolo A."/>
        </authorList>
    </citation>
    <scope>NUCLEOTIDE SEQUENCE</scope>
    <source>
        <strain evidence="3">CIP111803</strain>
    </source>
</reference>
<dbReference type="GO" id="GO:0004252">
    <property type="term" value="F:serine-type endopeptidase activity"/>
    <property type="evidence" value="ECO:0007669"/>
    <property type="project" value="UniProtKB-UniRule"/>
</dbReference>
<dbReference type="EC" id="3.4.21.53" evidence="1"/>
<dbReference type="GO" id="GO:0005524">
    <property type="term" value="F:ATP binding"/>
    <property type="evidence" value="ECO:0007669"/>
    <property type="project" value="InterPro"/>
</dbReference>
<protein>
    <recommendedName>
        <fullName evidence="1">endopeptidase La</fullName>
        <ecNumber evidence="1">3.4.21.53</ecNumber>
    </recommendedName>
</protein>
<feature type="active site" evidence="1">
    <location>
        <position position="254"/>
    </location>
</feature>
<name>A0A916JT67_9MICO</name>
<evidence type="ECO:0000313" key="4">
    <source>
        <dbReference type="Proteomes" id="UP000693892"/>
    </source>
</evidence>
<feature type="active site" evidence="1">
    <location>
        <position position="299"/>
    </location>
</feature>
<sequence>MSEVDGRRRRGRGRLWPAIAAVAILILLAAVTPSPYAIERPGPVVDAFGSIEVGSETETPVIRIDGAETYPTSGELNVLSVSISGTPDRPVDWLSLVGTLFDPTRTIVPLDALFPEGLTSEQRTEQNASMMSASQLSATAAALKRLGEPVEPRLRVVGVDEAGPSAGVLREGDAIRRADDEPVTGLEELREVLGRAAPGRAVRLEIMRDDAIEQVDVEPETGADGTRLLGVTVTEDYSSPFDVELELDEIGGPSAGLVFALAIYDLLTPGELTGGAVVSGTGTIDADGAVGAIGGLTQKIWGASLAGTEVMLMPIENCADVPDRLPDGMRIVPVGTLDEAIAALETIEGGEDPAGLERCAADSATGSD</sequence>
<keyword evidence="1" id="KW-0378">Hydrolase</keyword>
<evidence type="ECO:0000256" key="1">
    <source>
        <dbReference type="PROSITE-ProRule" id="PRU01122"/>
    </source>
</evidence>
<dbReference type="Pfam" id="PF13180">
    <property type="entry name" value="PDZ_2"/>
    <property type="match status" value="1"/>
</dbReference>
<dbReference type="GO" id="GO:0004176">
    <property type="term" value="F:ATP-dependent peptidase activity"/>
    <property type="evidence" value="ECO:0007669"/>
    <property type="project" value="UniProtKB-UniRule"/>
</dbReference>
<organism evidence="3 4">
    <name type="scientific">Leucobacter soli</name>
    <dbReference type="NCBI Taxonomy" id="2812850"/>
    <lineage>
        <taxon>Bacteria</taxon>
        <taxon>Bacillati</taxon>
        <taxon>Actinomycetota</taxon>
        <taxon>Actinomycetes</taxon>
        <taxon>Micrococcales</taxon>
        <taxon>Microbacteriaceae</taxon>
        <taxon>Leucobacter</taxon>
    </lineage>
</organism>
<dbReference type="InterPro" id="IPR008269">
    <property type="entry name" value="Lon_proteolytic"/>
</dbReference>
<gene>
    <name evidence="3" type="primary">ylbL</name>
    <name evidence="3" type="ORF">LEUCIP111803_00455</name>
</gene>
<evidence type="ECO:0000313" key="3">
    <source>
        <dbReference type="EMBL" id="CAG7601373.1"/>
    </source>
</evidence>
<dbReference type="Pfam" id="PF05362">
    <property type="entry name" value="Lon_C"/>
    <property type="match status" value="1"/>
</dbReference>
<dbReference type="EMBL" id="CAJVAP010000004">
    <property type="protein sequence ID" value="CAG7601373.1"/>
    <property type="molecule type" value="Genomic_DNA"/>
</dbReference>
<comment type="similarity">
    <text evidence="1">Belongs to the peptidase S16 family.</text>
</comment>
<feature type="domain" description="Lon proteolytic" evidence="2">
    <location>
        <begin position="249"/>
        <end position="347"/>
    </location>
</feature>